<dbReference type="AlphaFoldDB" id="A0AAD2JVL0"/>
<comment type="function">
    <text evidence="4 5">Catalyzes the cleavage of L-kynurenine (L-Kyn) and L-3-hydroxykynurenine (L-3OHKyn) into anthranilic acid (AA) and 3-hydroxyanthranilic acid (3-OHAA), respectively.</text>
</comment>
<reference evidence="6" key="1">
    <citation type="submission" date="2023-11" db="EMBL/GenBank/DDBJ databases">
        <authorList>
            <person name="De Vega J J."/>
            <person name="De Vega J J."/>
        </authorList>
    </citation>
    <scope>NUCLEOTIDE SEQUENCE</scope>
</reference>
<dbReference type="GO" id="GO:0005737">
    <property type="term" value="C:cytoplasm"/>
    <property type="evidence" value="ECO:0007669"/>
    <property type="project" value="UniProtKB-SubCell"/>
</dbReference>
<dbReference type="PANTHER" id="PTHR14084">
    <property type="entry name" value="KYNURENINASE"/>
    <property type="match status" value="1"/>
</dbReference>
<dbReference type="GO" id="GO:0097053">
    <property type="term" value="P:L-kynurenine catabolic process"/>
    <property type="evidence" value="ECO:0007669"/>
    <property type="project" value="UniProtKB-UniRule"/>
</dbReference>
<keyword evidence="1 4" id="KW-0662">Pyridine nucleotide biosynthesis</keyword>
<feature type="binding site" evidence="4">
    <location>
        <position position="185"/>
    </location>
    <ligand>
        <name>pyridoxal 5'-phosphate</name>
        <dbReference type="ChEBI" id="CHEBI:597326"/>
    </ligand>
</feature>
<comment type="pathway">
    <text evidence="4 5">Amino-acid degradation; L-kynurenine degradation; L-alanine and anthranilate from L-kynurenine: step 1/1.</text>
</comment>
<name>A0AAD2JVL0_9AGAR</name>
<dbReference type="EMBL" id="CAVNYO010000419">
    <property type="protein sequence ID" value="CAK5277451.1"/>
    <property type="molecule type" value="Genomic_DNA"/>
</dbReference>
<evidence type="ECO:0000256" key="2">
    <source>
        <dbReference type="ARBA" id="ARBA00022801"/>
    </source>
</evidence>
<dbReference type="Gene3D" id="3.40.640.10">
    <property type="entry name" value="Type I PLP-dependent aspartate aminotransferase-like (Major domain)"/>
    <property type="match status" value="1"/>
</dbReference>
<dbReference type="EMBL" id="CAVNYO010000049">
    <property type="protein sequence ID" value="CAK5264252.1"/>
    <property type="molecule type" value="Genomic_DNA"/>
</dbReference>
<evidence type="ECO:0000256" key="4">
    <source>
        <dbReference type="HAMAP-Rule" id="MF_03017"/>
    </source>
</evidence>
<feature type="binding site" evidence="4">
    <location>
        <position position="233"/>
    </location>
    <ligand>
        <name>pyridoxal 5'-phosphate</name>
        <dbReference type="ChEBI" id="CHEBI:597326"/>
    </ligand>
</feature>
<feature type="binding site" evidence="4">
    <location>
        <position position="101"/>
    </location>
    <ligand>
        <name>pyridoxal 5'-phosphate</name>
        <dbReference type="ChEBI" id="CHEBI:597326"/>
    </ligand>
</feature>
<dbReference type="FunFam" id="3.40.640.10:FF:000031">
    <property type="entry name" value="Kynureninase"/>
    <property type="match status" value="1"/>
</dbReference>
<comment type="caution">
    <text evidence="6">The sequence shown here is derived from an EMBL/GenBank/DDBJ whole genome shotgun (WGS) entry which is preliminary data.</text>
</comment>
<comment type="subcellular location">
    <subcellularLocation>
        <location evidence="4 5">Cytoplasm</location>
    </subcellularLocation>
</comment>
<feature type="binding site" evidence="4">
    <location>
        <position position="102"/>
    </location>
    <ligand>
        <name>pyridoxal 5'-phosphate</name>
        <dbReference type="ChEBI" id="CHEBI:597326"/>
    </ligand>
</feature>
<feature type="binding site" evidence="4">
    <location>
        <position position="255"/>
    </location>
    <ligand>
        <name>pyridoxal 5'-phosphate</name>
        <dbReference type="ChEBI" id="CHEBI:597326"/>
    </ligand>
</feature>
<dbReference type="Proteomes" id="UP001295794">
    <property type="component" value="Unassembled WGS sequence"/>
</dbReference>
<dbReference type="InterPro" id="IPR015422">
    <property type="entry name" value="PyrdxlP-dep_Trfase_small"/>
</dbReference>
<dbReference type="NCBIfam" id="TIGR01814">
    <property type="entry name" value="kynureninase"/>
    <property type="match status" value="1"/>
</dbReference>
<evidence type="ECO:0000256" key="3">
    <source>
        <dbReference type="ARBA" id="ARBA00022898"/>
    </source>
</evidence>
<dbReference type="InterPro" id="IPR010111">
    <property type="entry name" value="Kynureninase"/>
</dbReference>
<dbReference type="GO" id="GO:0019805">
    <property type="term" value="P:quinolinate biosynthetic process"/>
    <property type="evidence" value="ECO:0007669"/>
    <property type="project" value="UniProtKB-UniRule"/>
</dbReference>
<dbReference type="PIRSF" id="PIRSF038800">
    <property type="entry name" value="KYNU"/>
    <property type="match status" value="1"/>
</dbReference>
<feature type="binding site" evidence="4">
    <location>
        <position position="313"/>
    </location>
    <ligand>
        <name>pyridoxal 5'-phosphate</name>
        <dbReference type="ChEBI" id="CHEBI:597326"/>
    </ligand>
</feature>
<comment type="catalytic activity">
    <reaction evidence="4 5">
        <text>L-kynurenine + H2O = anthranilate + L-alanine + H(+)</text>
        <dbReference type="Rhea" id="RHEA:16813"/>
        <dbReference type="ChEBI" id="CHEBI:15377"/>
        <dbReference type="ChEBI" id="CHEBI:15378"/>
        <dbReference type="ChEBI" id="CHEBI:16567"/>
        <dbReference type="ChEBI" id="CHEBI:57959"/>
        <dbReference type="ChEBI" id="CHEBI:57972"/>
        <dbReference type="EC" id="3.7.1.3"/>
    </reaction>
</comment>
<gene>
    <name evidence="4" type="primary">BNA5</name>
    <name evidence="7" type="ORF">MYCIT1_LOCUS26464</name>
    <name evidence="6" type="ORF">MYCIT1_LOCUS4247</name>
</gene>
<dbReference type="SUPFAM" id="SSF53383">
    <property type="entry name" value="PLP-dependent transferases"/>
    <property type="match status" value="1"/>
</dbReference>
<proteinExistence type="inferred from homology"/>
<dbReference type="GO" id="GO:0034354">
    <property type="term" value="P:'de novo' NAD+ biosynthetic process from L-tryptophan"/>
    <property type="evidence" value="ECO:0007669"/>
    <property type="project" value="UniProtKB-UniRule"/>
</dbReference>
<dbReference type="PANTHER" id="PTHR14084:SF0">
    <property type="entry name" value="KYNURENINASE"/>
    <property type="match status" value="1"/>
</dbReference>
<dbReference type="InterPro" id="IPR015424">
    <property type="entry name" value="PyrdxlP-dep_Trfase"/>
</dbReference>
<dbReference type="Pfam" id="PF22580">
    <property type="entry name" value="KYNU_C"/>
    <property type="match status" value="1"/>
</dbReference>
<dbReference type="InterPro" id="IPR015421">
    <property type="entry name" value="PyrdxlP-dep_Trfase_major"/>
</dbReference>
<evidence type="ECO:0000256" key="1">
    <source>
        <dbReference type="ARBA" id="ARBA00022642"/>
    </source>
</evidence>
<dbReference type="HAMAP" id="MF_01970">
    <property type="entry name" value="Kynureninase"/>
    <property type="match status" value="1"/>
</dbReference>
<sequence>MSSPLSEEFVLPTNKQIGASAHPEPDSTCTYLCGNSLGPLSRRSQTLVEEELLAWKTHAVAGHFTTHPFGRGWVDFCDHITPHFAALVGAAKTEVACMGTLTANLHLMMDSFYKPTSTRYKILCEAKAFPSDQYAFASQAKAHGLDPGQTVLEVSPRPGEYTLREEDILDMIAREGPSIALVIFSGVQYYSGQWFPMEKITRAAQDQVRAFAGCALHLAYYAQGCICGWDLAHAVGNVPLSLHNWNVDFAVWCTYKYLNSGPGSIAGLYVHEKWNETELPKFAGWWGHEPATRFAMPPKFSPIKGAQGFQQSNPSIFGAASVLGSMQVFEAAGMMQPLRERSILLTGTLEKLLMQSKHFVHVDKDLTASPGFTIITPGDPNSRGAQLSLLFFPAGLMHKVHEKLNDLGVIGDERQPDVIRLAPAPLFNTVSHCEVAAATLEAVLDAVTAS</sequence>
<feature type="binding site" evidence="4">
    <location>
        <position position="230"/>
    </location>
    <ligand>
        <name>pyridoxal 5'-phosphate</name>
        <dbReference type="ChEBI" id="CHEBI:597326"/>
    </ligand>
</feature>
<comment type="cofactor">
    <cofactor evidence="4 5">
        <name>pyridoxal 5'-phosphate</name>
        <dbReference type="ChEBI" id="CHEBI:597326"/>
    </cofactor>
</comment>
<evidence type="ECO:0000313" key="8">
    <source>
        <dbReference type="Proteomes" id="UP001295794"/>
    </source>
</evidence>
<dbReference type="GO" id="GO:0019441">
    <property type="term" value="P:L-tryptophan catabolic process to kynurenine"/>
    <property type="evidence" value="ECO:0007669"/>
    <property type="project" value="TreeGrafter"/>
</dbReference>
<comment type="similarity">
    <text evidence="4 5">Belongs to the kynureninase family.</text>
</comment>
<evidence type="ECO:0000313" key="6">
    <source>
        <dbReference type="EMBL" id="CAK5264252.1"/>
    </source>
</evidence>
<organism evidence="6 8">
    <name type="scientific">Mycena citricolor</name>
    <dbReference type="NCBI Taxonomy" id="2018698"/>
    <lineage>
        <taxon>Eukaryota</taxon>
        <taxon>Fungi</taxon>
        <taxon>Dikarya</taxon>
        <taxon>Basidiomycota</taxon>
        <taxon>Agaricomycotina</taxon>
        <taxon>Agaricomycetes</taxon>
        <taxon>Agaricomycetidae</taxon>
        <taxon>Agaricales</taxon>
        <taxon>Marasmiineae</taxon>
        <taxon>Mycenaceae</taxon>
        <taxon>Mycena</taxon>
    </lineage>
</organism>
<dbReference type="GO" id="GO:0043420">
    <property type="term" value="P:anthranilate metabolic process"/>
    <property type="evidence" value="ECO:0007669"/>
    <property type="project" value="UniProtKB-UniRule"/>
</dbReference>
<accession>A0AAD2JVL0</accession>
<feature type="binding site" evidence="4">
    <location>
        <begin position="129"/>
        <end position="132"/>
    </location>
    <ligand>
        <name>pyridoxal 5'-phosphate</name>
        <dbReference type="ChEBI" id="CHEBI:597326"/>
    </ligand>
</feature>
<comment type="pathway">
    <text evidence="4 5">Cofactor biosynthesis; NAD(+) biosynthesis; quinolinate from L-kynurenine: step 2/3.</text>
</comment>
<keyword evidence="2 4" id="KW-0378">Hydrolase</keyword>
<protein>
    <recommendedName>
        <fullName evidence="4 5">Kynureninase</fullName>
        <ecNumber evidence="4 5">3.7.1.3</ecNumber>
    </recommendedName>
    <alternativeName>
        <fullName evidence="4">Biosynthesis of nicotinic acid protein 5</fullName>
    </alternativeName>
    <alternativeName>
        <fullName evidence="4">L-kynurenine hydrolase</fullName>
    </alternativeName>
</protein>
<comment type="catalytic activity">
    <reaction evidence="5">
        <text>3-hydroxy-L-kynurenine + H2O = 3-hydroxyanthranilate + L-alanine + H(+)</text>
        <dbReference type="Rhea" id="RHEA:25143"/>
        <dbReference type="ChEBI" id="CHEBI:15377"/>
        <dbReference type="ChEBI" id="CHEBI:15378"/>
        <dbReference type="ChEBI" id="CHEBI:36559"/>
        <dbReference type="ChEBI" id="CHEBI:57972"/>
        <dbReference type="ChEBI" id="CHEBI:58125"/>
        <dbReference type="EC" id="3.7.1.3"/>
    </reaction>
</comment>
<feature type="modified residue" description="N6-(pyridoxal phosphate)lysine" evidence="4">
    <location>
        <position position="256"/>
    </location>
</feature>
<dbReference type="GO" id="GO:0030429">
    <property type="term" value="F:kynureninase activity"/>
    <property type="evidence" value="ECO:0007669"/>
    <property type="project" value="UniProtKB-UniRule"/>
</dbReference>
<dbReference type="GO" id="GO:0030170">
    <property type="term" value="F:pyridoxal phosphate binding"/>
    <property type="evidence" value="ECO:0007669"/>
    <property type="project" value="UniProtKB-UniRule"/>
</dbReference>
<keyword evidence="4 5" id="KW-0963">Cytoplasm</keyword>
<dbReference type="EC" id="3.7.1.3" evidence="4 5"/>
<evidence type="ECO:0000256" key="5">
    <source>
        <dbReference type="PIRNR" id="PIRNR038800"/>
    </source>
</evidence>
<keyword evidence="3 4" id="KW-0663">Pyridoxal phosphate</keyword>
<feature type="binding site" evidence="4">
    <location>
        <position position="285"/>
    </location>
    <ligand>
        <name>pyridoxal 5'-phosphate</name>
        <dbReference type="ChEBI" id="CHEBI:597326"/>
    </ligand>
</feature>
<evidence type="ECO:0000313" key="7">
    <source>
        <dbReference type="EMBL" id="CAK5277451.1"/>
    </source>
</evidence>
<keyword evidence="8" id="KW-1185">Reference proteome</keyword>
<dbReference type="Gene3D" id="3.90.1150.10">
    <property type="entry name" value="Aspartate Aminotransferase, domain 1"/>
    <property type="match status" value="1"/>
</dbReference>
<comment type="subunit">
    <text evidence="4 5">Homodimer.</text>
</comment>